<comment type="similarity">
    <text evidence="2">Belongs to the glycosyl hydrolase 3 family.</text>
</comment>
<evidence type="ECO:0000256" key="4">
    <source>
        <dbReference type="ARBA" id="ARBA00022729"/>
    </source>
</evidence>
<dbReference type="SMART" id="SM01217">
    <property type="entry name" value="Fn3_like"/>
    <property type="match status" value="1"/>
</dbReference>
<comment type="caution">
    <text evidence="8">The sequence shown here is derived from an EMBL/GenBank/DDBJ whole genome shotgun (WGS) entry which is preliminary data.</text>
</comment>
<dbReference type="InterPro" id="IPR013783">
    <property type="entry name" value="Ig-like_fold"/>
</dbReference>
<dbReference type="Proteomes" id="UP000473278">
    <property type="component" value="Unassembled WGS sequence"/>
</dbReference>
<comment type="catalytic activity">
    <reaction evidence="1">
        <text>Hydrolysis of terminal, non-reducing beta-D-glucosyl residues with release of beta-D-glucose.</text>
        <dbReference type="EC" id="3.2.1.21"/>
    </reaction>
</comment>
<evidence type="ECO:0000313" key="8">
    <source>
        <dbReference type="EMBL" id="NGP76199.1"/>
    </source>
</evidence>
<dbReference type="AlphaFoldDB" id="A0A6M1SME9"/>
<evidence type="ECO:0000256" key="6">
    <source>
        <dbReference type="ARBA" id="ARBA00023295"/>
    </source>
</evidence>
<evidence type="ECO:0000259" key="7">
    <source>
        <dbReference type="SMART" id="SM01217"/>
    </source>
</evidence>
<evidence type="ECO:0000256" key="5">
    <source>
        <dbReference type="ARBA" id="ARBA00022801"/>
    </source>
</evidence>
<dbReference type="Pfam" id="PF01915">
    <property type="entry name" value="Glyco_hydro_3_C"/>
    <property type="match status" value="1"/>
</dbReference>
<dbReference type="InterPro" id="IPR036962">
    <property type="entry name" value="Glyco_hydro_3_N_sf"/>
</dbReference>
<dbReference type="Gene3D" id="3.40.50.1700">
    <property type="entry name" value="Glycoside hydrolase family 3 C-terminal domain"/>
    <property type="match status" value="1"/>
</dbReference>
<sequence>MLFFNTAYSQQSSPYDEEEIAEKVDSVMQKMTLTDKVGEMTQLSIDMISEGQPYNLDEPHQLSDEKLKEVLVENRVGSILNVGGHAYTAEHWREIIRKIQEVAMNEKPTGIPVIYGIDTIHGANYTLGSTLFPQQIAIAATWDPQFAYRGAEVGAYETRASYIPWAFSPVLDIGRDARWPRLWETFGEDVHLAKQMGAAMVEGYQGEDAGGPYHVAATMKHFLGYSLPITGKDRTQAWIPERQLREYVLPTFKAAVESGALTVMINSGEMNGIPVHTNKDILTGLLRDELGFEGIAVSDWEDIIYLQSRHKVAKTYKEAIELAVNAGVDMSMVPLDLQFPKLLKELVEEGRVSMDRIDEAVRRILTVKFKLNLFDTPYYDEGMYDKFGSEEFAKDSYDAAVEAVTLLKNNNDILPLSKDSRILVTGPNAHSLTALNGGWSRTWQGTDPQYDTEGKPTVLEALRSRMGESSVSYVEGTSIDSVINIDEAVTAAGNNDVAVVVVGESPYTEKPGDLTDLWLPEAQRNLVEAIAETGTPVIMVLVEGRPRIVSDIEPKTEAVLMGYLPGDEGGNAIADILLGDANPSGKLPITYPRYPNDLVTYDHNYTDQIDPFFGTNAFNPQWEFGHGLSYTTFEYSNMQIESSEFDAAGQTTVSVDVTNTGEHSGKEVVQLYASDLVASITPAVKRLRKFEKIQLDAGETKTVTFTLMPEDLAFVGRDNEWITEAGEFALHIGPLSETIVYKY</sequence>
<dbReference type="InterPro" id="IPR036881">
    <property type="entry name" value="Glyco_hydro_3_C_sf"/>
</dbReference>
<organism evidence="8 9">
    <name type="scientific">Halalkalibaculum roseum</name>
    <dbReference type="NCBI Taxonomy" id="2709311"/>
    <lineage>
        <taxon>Bacteria</taxon>
        <taxon>Pseudomonadati</taxon>
        <taxon>Balneolota</taxon>
        <taxon>Balneolia</taxon>
        <taxon>Balneolales</taxon>
        <taxon>Balneolaceae</taxon>
        <taxon>Halalkalibaculum</taxon>
    </lineage>
</organism>
<dbReference type="PANTHER" id="PTHR30620">
    <property type="entry name" value="PERIPLASMIC BETA-GLUCOSIDASE-RELATED"/>
    <property type="match status" value="1"/>
</dbReference>
<dbReference type="SUPFAM" id="SSF52279">
    <property type="entry name" value="Beta-D-glucan exohydrolase, C-terminal domain"/>
    <property type="match status" value="1"/>
</dbReference>
<dbReference type="InterPro" id="IPR026891">
    <property type="entry name" value="Fn3-like"/>
</dbReference>
<dbReference type="EC" id="3.2.1.21" evidence="3"/>
<dbReference type="PRINTS" id="PR00133">
    <property type="entry name" value="GLHYDRLASE3"/>
</dbReference>
<name>A0A6M1SME9_9BACT</name>
<dbReference type="InterPro" id="IPR017853">
    <property type="entry name" value="GH"/>
</dbReference>
<dbReference type="EMBL" id="JAALLT010000002">
    <property type="protein sequence ID" value="NGP76199.1"/>
    <property type="molecule type" value="Genomic_DNA"/>
</dbReference>
<dbReference type="InterPro" id="IPR002772">
    <property type="entry name" value="Glyco_hydro_3_C"/>
</dbReference>
<dbReference type="InterPro" id="IPR001764">
    <property type="entry name" value="Glyco_hydro_3_N"/>
</dbReference>
<reference evidence="8 9" key="1">
    <citation type="submission" date="2020-02" db="EMBL/GenBank/DDBJ databases">
        <title>Balneolaceae bacterium YR4-1, complete genome.</title>
        <authorList>
            <person name="Li Y."/>
            <person name="Wu S."/>
        </authorList>
    </citation>
    <scope>NUCLEOTIDE SEQUENCE [LARGE SCALE GENOMIC DNA]</scope>
    <source>
        <strain evidence="8 9">YR4-1</strain>
    </source>
</reference>
<dbReference type="FunFam" id="2.60.40.10:FF:000495">
    <property type="entry name" value="Periplasmic beta-glucosidase"/>
    <property type="match status" value="1"/>
</dbReference>
<dbReference type="Gene3D" id="3.20.20.300">
    <property type="entry name" value="Glycoside hydrolase, family 3, N-terminal domain"/>
    <property type="match status" value="1"/>
</dbReference>
<dbReference type="Pfam" id="PF00933">
    <property type="entry name" value="Glyco_hydro_3"/>
    <property type="match status" value="1"/>
</dbReference>
<dbReference type="GO" id="GO:0008422">
    <property type="term" value="F:beta-glucosidase activity"/>
    <property type="evidence" value="ECO:0007669"/>
    <property type="project" value="UniProtKB-EC"/>
</dbReference>
<proteinExistence type="inferred from homology"/>
<accession>A0A6M1SME9</accession>
<protein>
    <recommendedName>
        <fullName evidence="3">beta-glucosidase</fullName>
        <ecNumber evidence="3">3.2.1.21</ecNumber>
    </recommendedName>
</protein>
<keyword evidence="5" id="KW-0378">Hydrolase</keyword>
<dbReference type="FunFam" id="3.20.20.300:FF:000007">
    <property type="entry name" value="Lysosomal beta glucosidase"/>
    <property type="match status" value="1"/>
</dbReference>
<evidence type="ECO:0000256" key="1">
    <source>
        <dbReference type="ARBA" id="ARBA00000448"/>
    </source>
</evidence>
<keyword evidence="9" id="KW-1185">Reference proteome</keyword>
<keyword evidence="6" id="KW-0326">Glycosidase</keyword>
<evidence type="ECO:0000256" key="2">
    <source>
        <dbReference type="ARBA" id="ARBA00005336"/>
    </source>
</evidence>
<feature type="domain" description="Fibronectin type III-like" evidence="7">
    <location>
        <begin position="667"/>
        <end position="736"/>
    </location>
</feature>
<dbReference type="SUPFAM" id="SSF51445">
    <property type="entry name" value="(Trans)glycosidases"/>
    <property type="match status" value="1"/>
</dbReference>
<dbReference type="Pfam" id="PF14310">
    <property type="entry name" value="Fn3-like"/>
    <property type="match status" value="1"/>
</dbReference>
<dbReference type="PANTHER" id="PTHR30620:SF16">
    <property type="entry name" value="LYSOSOMAL BETA GLUCOSIDASE"/>
    <property type="match status" value="1"/>
</dbReference>
<gene>
    <name evidence="8" type="ORF">G3570_06120</name>
</gene>
<keyword evidence="4" id="KW-0732">Signal</keyword>
<dbReference type="Gene3D" id="2.60.40.10">
    <property type="entry name" value="Immunoglobulins"/>
    <property type="match status" value="1"/>
</dbReference>
<evidence type="ECO:0000313" key="9">
    <source>
        <dbReference type="Proteomes" id="UP000473278"/>
    </source>
</evidence>
<dbReference type="InterPro" id="IPR051915">
    <property type="entry name" value="Cellulose_Degrad_GH3"/>
</dbReference>
<evidence type="ECO:0000256" key="3">
    <source>
        <dbReference type="ARBA" id="ARBA00012744"/>
    </source>
</evidence>
<dbReference type="GO" id="GO:0009251">
    <property type="term" value="P:glucan catabolic process"/>
    <property type="evidence" value="ECO:0007669"/>
    <property type="project" value="TreeGrafter"/>
</dbReference>